<organism evidence="1 2">
    <name type="scientific">Virgibacillus salarius</name>
    <dbReference type="NCBI Taxonomy" id="447199"/>
    <lineage>
        <taxon>Bacteria</taxon>
        <taxon>Bacillati</taxon>
        <taxon>Bacillota</taxon>
        <taxon>Bacilli</taxon>
        <taxon>Bacillales</taxon>
        <taxon>Bacillaceae</taxon>
        <taxon>Virgibacillus</taxon>
    </lineage>
</organism>
<dbReference type="EMBL" id="JAGSOT010000051">
    <property type="protein sequence ID" value="MBR7797339.1"/>
    <property type="molecule type" value="Genomic_DNA"/>
</dbReference>
<comment type="caution">
    <text evidence="1">The sequence shown here is derived from an EMBL/GenBank/DDBJ whole genome shotgun (WGS) entry which is preliminary data.</text>
</comment>
<accession>A0A941DYB5</accession>
<dbReference type="RefSeq" id="WP_166530695.1">
    <property type="nucleotide sequence ID" value="NZ_BAAACY010000170.1"/>
</dbReference>
<sequence length="124" mass="13911">MKLSKNVLITVPILLVLSICLIFFVAHGTPWGMANAKASFRDYLEAKYDSNFLIKELSFDVMHGAYHATAYEVSEPELLFYVGENIADKKISDAYDIEKITQAAQADVTAISTCIFPKLRFLLN</sequence>
<evidence type="ECO:0000313" key="1">
    <source>
        <dbReference type="EMBL" id="MBR7797339.1"/>
    </source>
</evidence>
<dbReference type="Proteomes" id="UP000675284">
    <property type="component" value="Unassembled WGS sequence"/>
</dbReference>
<name>A0A941DYB5_9BACI</name>
<keyword evidence="2" id="KW-1185">Reference proteome</keyword>
<protein>
    <submittedName>
        <fullName evidence="1">Uncharacterized protein</fullName>
    </submittedName>
</protein>
<gene>
    <name evidence="1" type="ORF">KCX74_14980</name>
</gene>
<evidence type="ECO:0000313" key="2">
    <source>
        <dbReference type="Proteomes" id="UP000675284"/>
    </source>
</evidence>
<reference evidence="1" key="1">
    <citation type="submission" date="2021-04" db="EMBL/GenBank/DDBJ databases">
        <title>Isolation and polyphasic classification of algal microorganism.</title>
        <authorList>
            <person name="Wang S."/>
        </authorList>
    </citation>
    <scope>NUCLEOTIDE SEQUENCE</scope>
    <source>
        <strain evidence="1">720a</strain>
    </source>
</reference>
<dbReference type="AlphaFoldDB" id="A0A941DYB5"/>
<proteinExistence type="predicted"/>